<comment type="caution">
    <text evidence="2">The sequence shown here is derived from an EMBL/GenBank/DDBJ whole genome shotgun (WGS) entry which is preliminary data.</text>
</comment>
<dbReference type="Proteomes" id="UP000054653">
    <property type="component" value="Unassembled WGS sequence"/>
</dbReference>
<feature type="compositionally biased region" description="Basic residues" evidence="1">
    <location>
        <begin position="54"/>
        <end position="67"/>
    </location>
</feature>
<evidence type="ECO:0000256" key="1">
    <source>
        <dbReference type="SAM" id="MobiDB-lite"/>
    </source>
</evidence>
<sequence>MERRRGSRNSTSATDLGTRMVTRGRKKMMEALVREAVHHEEPSTSGLHVDVGKTKKAAGRTARRTRRAPSGDGDCDGSGPSGAICGQADSYSGNAVTDRAEAKSRRSPNVMNAGQHNVKASPTSPPSTIPTISSSPRTPCLSKRGARSKIPSTPDTPSTSGGSGKQRVLVSPLLRTEKLPDLEVLQRTEEQVTVRATFPIAQAVICPLGCEKPYTAVRPDGQFAHQTLTRHFMRVHNCHSVQWHYRCRNCNTDFLPADHRYPLRVVNTHVRSCVSRWEITRKLGESEDLHGVRCDLCDYVGVSKRAVGMHRRRHANEYIMQNTGKAAQIEALSKQVGYINVVADDYSQFKFGKRVRQYVAPTQRRNGLDK</sequence>
<dbReference type="OrthoDB" id="5933477at2759"/>
<dbReference type="STRING" id="45882.A0A0V1CSQ4"/>
<keyword evidence="3" id="KW-1185">Reference proteome</keyword>
<gene>
    <name evidence="2" type="ORF">T03_554</name>
</gene>
<reference evidence="2 3" key="1">
    <citation type="submission" date="2015-01" db="EMBL/GenBank/DDBJ databases">
        <title>Evolution of Trichinella species and genotypes.</title>
        <authorList>
            <person name="Korhonen P.K."/>
            <person name="Edoardo P."/>
            <person name="Giuseppe L.R."/>
            <person name="Gasser R.B."/>
        </authorList>
    </citation>
    <scope>NUCLEOTIDE SEQUENCE [LARGE SCALE GENOMIC DNA]</scope>
    <source>
        <strain evidence="2">ISS120</strain>
    </source>
</reference>
<feature type="compositionally biased region" description="Low complexity" evidence="1">
    <location>
        <begin position="68"/>
        <end position="82"/>
    </location>
</feature>
<feature type="region of interest" description="Disordered" evidence="1">
    <location>
        <begin position="1"/>
        <end position="23"/>
    </location>
</feature>
<accession>A0A0V1CSQ4</accession>
<feature type="compositionally biased region" description="Low complexity" evidence="1">
    <location>
        <begin position="151"/>
        <end position="160"/>
    </location>
</feature>
<name>A0A0V1CSQ4_TRIBR</name>
<feature type="compositionally biased region" description="Polar residues" evidence="1">
    <location>
        <begin position="107"/>
        <end position="120"/>
    </location>
</feature>
<protein>
    <submittedName>
        <fullName evidence="2">Uncharacterized protein</fullName>
    </submittedName>
</protein>
<feature type="compositionally biased region" description="Low complexity" evidence="1">
    <location>
        <begin position="129"/>
        <end position="139"/>
    </location>
</feature>
<dbReference type="EMBL" id="JYDI01000108">
    <property type="protein sequence ID" value="KRY52247.1"/>
    <property type="molecule type" value="Genomic_DNA"/>
</dbReference>
<evidence type="ECO:0000313" key="2">
    <source>
        <dbReference type="EMBL" id="KRY52247.1"/>
    </source>
</evidence>
<proteinExistence type="predicted"/>
<evidence type="ECO:0000313" key="3">
    <source>
        <dbReference type="Proteomes" id="UP000054653"/>
    </source>
</evidence>
<dbReference type="OMA" id="HANENVM"/>
<dbReference type="AlphaFoldDB" id="A0A0V1CSQ4"/>
<organism evidence="2 3">
    <name type="scientific">Trichinella britovi</name>
    <name type="common">Parasitic roundworm</name>
    <dbReference type="NCBI Taxonomy" id="45882"/>
    <lineage>
        <taxon>Eukaryota</taxon>
        <taxon>Metazoa</taxon>
        <taxon>Ecdysozoa</taxon>
        <taxon>Nematoda</taxon>
        <taxon>Enoplea</taxon>
        <taxon>Dorylaimia</taxon>
        <taxon>Trichinellida</taxon>
        <taxon>Trichinellidae</taxon>
        <taxon>Trichinella</taxon>
    </lineage>
</organism>
<feature type="region of interest" description="Disordered" evidence="1">
    <location>
        <begin position="37"/>
        <end position="170"/>
    </location>
</feature>